<dbReference type="PANTHER" id="PTHR48258:SF4">
    <property type="entry name" value="DUF4216 DOMAIN-CONTAINING PROTEIN"/>
    <property type="match status" value="1"/>
</dbReference>
<organism evidence="4">
    <name type="scientific">Arabidopsis thaliana</name>
    <name type="common">Mouse-ear cress</name>
    <dbReference type="NCBI Taxonomy" id="3702"/>
    <lineage>
        <taxon>Eukaryota</taxon>
        <taxon>Viridiplantae</taxon>
        <taxon>Streptophyta</taxon>
        <taxon>Embryophyta</taxon>
        <taxon>Tracheophyta</taxon>
        <taxon>Spermatophyta</taxon>
        <taxon>Magnoliopsida</taxon>
        <taxon>eudicotyledons</taxon>
        <taxon>Gunneridae</taxon>
        <taxon>Pentapetalae</taxon>
        <taxon>rosids</taxon>
        <taxon>malvids</taxon>
        <taxon>Brassicales</taxon>
        <taxon>Brassicaceae</taxon>
        <taxon>Camelineae</taxon>
        <taxon>Arabidopsis</taxon>
    </lineage>
</organism>
<evidence type="ECO:0000259" key="3">
    <source>
        <dbReference type="Pfam" id="PF13963"/>
    </source>
</evidence>
<evidence type="ECO:0000313" key="4">
    <source>
        <dbReference type="EMBL" id="AAF79675.1"/>
    </source>
</evidence>
<reference key="1">
    <citation type="journal article" date="2000" name="Nature">
        <title>Sequence and analysis of chromosome 1 of the plant Arabidopsis thaliana.</title>
        <authorList>
            <person name="Theologis A."/>
            <person name="Ecker J.R."/>
            <person name="Palm C.J."/>
            <person name="Federspiel N.A."/>
            <person name="Kaul S."/>
            <person name="White O."/>
            <person name="Alonso J."/>
            <person name="Altafi H."/>
            <person name="Araujo R."/>
            <person name="Bowman C.L."/>
            <person name="Brooks S.Y."/>
            <person name="Buehler E."/>
            <person name="Chan A."/>
            <person name="Chao Q."/>
            <person name="Chen H."/>
            <person name="Cheuk R.F."/>
            <person name="Chin C.W."/>
            <person name="Chung M.K."/>
            <person name="Conn L."/>
            <person name="Conway A.B."/>
            <person name="Conway A.R."/>
            <person name="Creasy T.H."/>
            <person name="Dewar K."/>
            <person name="Dunn P."/>
            <person name="Etgu P."/>
            <person name="Feldblyum T.V."/>
            <person name="Feng J."/>
            <person name="Fong B."/>
            <person name="Fujii C.Y."/>
            <person name="Gill J.E."/>
            <person name="Goldsmith A.D."/>
            <person name="Haas B."/>
            <person name="Hansen N.F."/>
            <person name="Hughes B."/>
            <person name="Huizar L."/>
            <person name="Hunter J.L."/>
            <person name="Jenkins J."/>
            <person name="Johnson-Hopson C."/>
            <person name="Khan S."/>
            <person name="Khaykin E."/>
            <person name="Kim C.J."/>
            <person name="Koo H.L."/>
            <person name="Kremenetskaia I."/>
            <person name="Kurtz D.B."/>
            <person name="Kwan A."/>
            <person name="Lam B."/>
            <person name="Langin-Hooper S."/>
            <person name="Lee A."/>
            <person name="Lee J.M."/>
            <person name="Lenz C.A."/>
            <person name="Li J.H."/>
            <person name="Li Y."/>
            <person name="Lin X."/>
            <person name="Liu S.X."/>
            <person name="Liu Z.A."/>
            <person name="Luros J.S."/>
            <person name="Maiti R."/>
            <person name="Marziali A."/>
            <person name="Militscher J."/>
            <person name="Miranda M."/>
            <person name="Nguyen M."/>
            <person name="Nierman W.C."/>
            <person name="Osborne B.I."/>
            <person name="Pai G."/>
            <person name="Peterson J."/>
            <person name="Pham P.K."/>
            <person name="Rizzo M."/>
            <person name="Rooney T."/>
            <person name="Rowley D."/>
            <person name="Sakano H."/>
            <person name="Salzberg S.L."/>
            <person name="Schwartz J.R."/>
            <person name="Shinn P."/>
            <person name="Southwick A.M."/>
            <person name="Sun H."/>
            <person name="Tallon L.J."/>
            <person name="Tambunga G."/>
            <person name="Toriumi M.J."/>
            <person name="Town C.D."/>
            <person name="Utterback T."/>
            <person name="Van Aken S."/>
            <person name="Vaysberg M."/>
            <person name="Vysotskaia V.S."/>
            <person name="Walker M."/>
            <person name="Wu D."/>
            <person name="Yu G."/>
            <person name="Fraser C.M."/>
            <person name="Venter J.C."/>
            <person name="Davis R.W."/>
        </authorList>
    </citation>
    <scope>NUCLEOTIDE SEQUENCE [LARGE SCALE GENOMIC DNA]</scope>
    <source>
        <strain>cv. Columbia</strain>
    </source>
</reference>
<accession>Q9LNY8</accession>
<feature type="domain" description="DUF4216" evidence="1">
    <location>
        <begin position="844"/>
        <end position="912"/>
    </location>
</feature>
<evidence type="ECO:0000259" key="2">
    <source>
        <dbReference type="Pfam" id="PF13960"/>
    </source>
</evidence>
<dbReference type="InterPro" id="IPR004242">
    <property type="entry name" value="Transposase_21"/>
</dbReference>
<proteinExistence type="predicted"/>
<dbReference type="Pfam" id="PF13952">
    <property type="entry name" value="DUF4216"/>
    <property type="match status" value="1"/>
</dbReference>
<dbReference type="Pfam" id="PF13960">
    <property type="entry name" value="DUF4218"/>
    <property type="match status" value="1"/>
</dbReference>
<sequence>MAENYNYGGSGGFYRDWMYKRFDEVTGNLSAKYVAGVEQFMTFANSQPIVQSSRGKFHCPCSVCKNEKHIISGGRVSSHLFSQGFMLDYYVWYKHGEEMNMDIGTSTYTDRTYFSSNHEEVGNVVEDPYVDMVNDAFNFNVGYEDNYHHDDSYQNVEEPVRNYSNKFYDLLEGANNPLYDGCREGQSQLSLASRLMHNKAEYNMSEKLVDSVCEMFTDFLPEGNQATTSHYQTEKLMRNLGLPYHTIDVCQNNCMLFWKEDEKEDQCRFCGAQRWKPKDDRRRTKVPYSRMWYLPIGDRLKRMYQSHKTATTMRWHAEHQTNEGEMNHPSDAAEWRYFQELHPRFAEEPRNVYLGLCTDGFNQFGMSRNHSLWPVILTPYNLPPGMCMNTKYLFLTILNSRPNHPRGSLDVFLQPLIEELKELWSTGVDAYDVSLSQNFNLKAVLLWTIRDFPAYSMLSGWTTHGKLSCPVSMESTKSIYLPNGRKTCWKDLNLRHNIDVMHTEKNFLDNIMNTLLRVKGKSKDNIMSRMDIENFCSRPGLHIDSNGKAPFPAYSLTDEAKQSLFQRVKHDVRFPDDLENGKFSGMKSHGCHVFMERLLPFIFAELLDRNVHLALSGIGAFFRDLCSRTLQTSRVQILKENIVLIICNLEKILPPSFFDVMEHLLIHLPSEAELGGPVQYRWMYPFERFFKKLKGKVKNKRYAAGSIVESYINDEIAYFSEHYFADHIQTKSIMFEDCLTAKYPCLSEKELYARRAEEYHLWVKEYVTYWNTTSPFPTWVQEIVQGPLNKVKTWPMYFTRGYMFHTQNHGAGRKTCNYGVCVKGENYADSSDEADFYGTLTDIIELEYEGIVNLRITLFKCKWYDPKIERGTRRSHGGVVDVLSTRKYNKYEPFILGSQADQVCYIPYSYTKKPKNIWLNVLKVNPRENISGEYENNDPTLLQTENDDAVLLTTIENLVLENPVESLNPIILDYDVGDAEPEDEFRCNLSSSDEDEVEYEE</sequence>
<dbReference type="InterPro" id="IPR029480">
    <property type="entry name" value="Transpos_assoc"/>
</dbReference>
<dbReference type="InterPro" id="IPR025452">
    <property type="entry name" value="DUF4218"/>
</dbReference>
<protein>
    <submittedName>
        <fullName evidence="4">F9C16.30</fullName>
    </submittedName>
</protein>
<reference evidence="4" key="2">
    <citation type="submission" date="2000-05" db="EMBL/GenBank/DDBJ databases">
        <title>Genomic sequence for Arabidopsis thaliana BAC F9C16 from chromosome I.</title>
        <authorList>
            <person name="Shinn P."/>
            <person name="Brooks S."/>
            <person name="Buehler E."/>
            <person name="Chao Q."/>
            <person name="Johnson-Hopson C."/>
            <person name="Khan S."/>
            <person name="Kieleczawa J."/>
            <person name="Kim C."/>
            <person name="Altafi H."/>
            <person name="Bei Q."/>
            <person name="Chin C."/>
            <person name="Chiou J."/>
            <person name="Choi E."/>
            <person name="Conn L."/>
            <person name="Conway A."/>
            <person name="Gonzales A."/>
            <person name="Hansen N."/>
            <person name="Howing B."/>
            <person name="Koo T."/>
            <person name="Lam B."/>
            <person name="Lee J."/>
            <person name="Lenz C."/>
            <person name="Li J."/>
            <person name="Liu A."/>
            <person name="Liu K."/>
            <person name="Liu S."/>
            <person name="Mukharsky N."/>
            <person name="Nguyen M."/>
            <person name="Palm C."/>
            <person name="Pham P."/>
            <person name="Sakano H."/>
            <person name="Schwartz J."/>
            <person name="Southwick A."/>
            <person name="Thaveri A."/>
            <person name="Toriumi M."/>
            <person name="Vaysberg M."/>
            <person name="Yu G."/>
            <person name="Federspiel N.A."/>
            <person name="Theologis A."/>
            <person name="Ecker J.R."/>
        </authorList>
    </citation>
    <scope>NUCLEOTIDE SEQUENCE</scope>
</reference>
<dbReference type="Pfam" id="PF02992">
    <property type="entry name" value="Transposase_21"/>
    <property type="match status" value="1"/>
</dbReference>
<feature type="domain" description="DUF4218" evidence="2">
    <location>
        <begin position="625"/>
        <end position="731"/>
    </location>
</feature>
<name>Q9LNY8_ARATH</name>
<dbReference type="InterPro" id="IPR025312">
    <property type="entry name" value="DUF4216"/>
</dbReference>
<dbReference type="EMBL" id="AC022314">
    <property type="protein sequence ID" value="AAF79675.1"/>
    <property type="molecule type" value="Genomic_DNA"/>
</dbReference>
<reference evidence="4" key="3">
    <citation type="submission" date="2000-06" db="EMBL/GenBank/DDBJ databases">
        <authorList>
            <person name="Cheuk R."/>
            <person name="Shinn P."/>
            <person name="Brooks S."/>
            <person name="Buehler E."/>
            <person name="Chao Q."/>
            <person name="Johnson-Hopson C."/>
            <person name="Khan S."/>
            <person name="Kim C."/>
            <person name="Altafi H."/>
            <person name="Bei B."/>
            <person name="Chin C."/>
            <person name="Chiou J."/>
            <person name="Choi E."/>
            <person name="Conn L."/>
            <person name="Conway A."/>
            <person name="Gonzalez A."/>
            <person name="Hansen N."/>
            <person name="Howing B."/>
            <person name="Koo T."/>
            <person name="Lam B."/>
            <person name="Lee J."/>
            <person name="Lenz C."/>
            <person name="Li J."/>
            <person name="Liu A."/>
            <person name="Liu J."/>
            <person name="Liu S."/>
            <person name="Mukharsky N."/>
            <person name="Nguyen M."/>
            <person name="Palm C."/>
            <person name="Pham P."/>
            <person name="Sakano H."/>
            <person name="Schwartz J."/>
            <person name="Southwick A."/>
            <person name="Thaveri A."/>
            <person name="Toriumi M."/>
            <person name="Vaysberg M."/>
            <person name="Yu G."/>
            <person name="Davis R."/>
            <person name="Federspiel N."/>
            <person name="Theologis A."/>
            <person name="Ecker J."/>
        </authorList>
    </citation>
    <scope>NUCLEOTIDE SEQUENCE</scope>
</reference>
<dbReference type="AlphaFoldDB" id="Q9LNY8"/>
<dbReference type="Pfam" id="PF13963">
    <property type="entry name" value="Transpos_assoc"/>
    <property type="match status" value="1"/>
</dbReference>
<feature type="domain" description="Transposase-associated" evidence="3">
    <location>
        <begin position="15"/>
        <end position="97"/>
    </location>
</feature>
<dbReference type="PANTHER" id="PTHR48258">
    <property type="entry name" value="DUF4218 DOMAIN-CONTAINING PROTEIN-RELATED"/>
    <property type="match status" value="1"/>
</dbReference>
<evidence type="ECO:0000259" key="1">
    <source>
        <dbReference type="Pfam" id="PF13952"/>
    </source>
</evidence>